<dbReference type="EMBL" id="CP131061">
    <property type="protein sequence ID" value="WNY26762.1"/>
    <property type="molecule type" value="Genomic_DNA"/>
</dbReference>
<dbReference type="InterPro" id="IPR006638">
    <property type="entry name" value="Elp3/MiaA/NifB-like_rSAM"/>
</dbReference>
<dbReference type="GeneID" id="89227944"/>
<proteinExistence type="predicted"/>
<dbReference type="InterPro" id="IPR007197">
    <property type="entry name" value="rSAM"/>
</dbReference>
<evidence type="ECO:0000259" key="2">
    <source>
        <dbReference type="PROSITE" id="PS51918"/>
    </source>
</evidence>
<dbReference type="InterPro" id="IPR058240">
    <property type="entry name" value="rSAM_sf"/>
</dbReference>
<accession>A0AA96VHU5</accession>
<dbReference type="Pfam" id="PF04055">
    <property type="entry name" value="Radical_SAM"/>
    <property type="match status" value="1"/>
</dbReference>
<dbReference type="Gene3D" id="1.10.150.320">
    <property type="entry name" value="Photosystem II 12 kDa extrinsic protein"/>
    <property type="match status" value="1"/>
</dbReference>
<dbReference type="PROSITE" id="PS51918">
    <property type="entry name" value="RADICAL_SAM"/>
    <property type="match status" value="1"/>
</dbReference>
<keyword evidence="4" id="KW-1185">Reference proteome</keyword>
<dbReference type="Proteomes" id="UP001304970">
    <property type="component" value="Chromosome"/>
</dbReference>
<evidence type="ECO:0000256" key="1">
    <source>
        <dbReference type="SAM" id="MobiDB-lite"/>
    </source>
</evidence>
<dbReference type="SMART" id="SM00729">
    <property type="entry name" value="Elp3"/>
    <property type="match status" value="1"/>
</dbReference>
<dbReference type="CDD" id="cd01335">
    <property type="entry name" value="Radical_SAM"/>
    <property type="match status" value="1"/>
</dbReference>
<name>A0AA96VHU5_9EURY</name>
<dbReference type="SFLD" id="SFLDS00029">
    <property type="entry name" value="Radical_SAM"/>
    <property type="match status" value="1"/>
</dbReference>
<evidence type="ECO:0000313" key="4">
    <source>
        <dbReference type="Proteomes" id="UP001304970"/>
    </source>
</evidence>
<dbReference type="SUPFAM" id="SSF47781">
    <property type="entry name" value="RuvA domain 2-like"/>
    <property type="match status" value="1"/>
</dbReference>
<sequence length="611" mass="68035">MNVIILDGYVDEPACFGVPPYISPYPRYVAGALLECGFSADNILYLTIDQVRATGKSWTQAIKTADVFIVISGMTVPGKYLTGTPITDEEIRALFRLAGGIKILGGPIRLGYSQEGGKIATAADLFLPKDVLLAQKDIESFVFDYFQNTNGAPQNPSNQPPSSQPPANQNSNLIVHRYRKTPEIARWSKNGAFVVGQHPNFPDIICEIETYRGCGRKKHCSFCTESFYGRPDFRDEEDIAAEVRALYENQARHFRIGRQPDLFAYKGIDAGFPFLKPNPAAIENLYRGIREAAPDLKTLHMDNGNPVTIAAFPNEAAEILRTIIRYHTPGDVIAMGLESADPAVISANDLKASPEQVMDAIRLVNKIGAARGENGMPEILPGLNFVHGLLGETKKTFQLNADFLKQVYDEGLMLRRINIRQVMAFPKTPIFEKLNAGSSHPQNQKADLSQKYVLDKKSNSKHMQKNDYFQNYKEKIRKEIDLPMLRRVVPAGTVLKDVFAEIHETTSASKSEITFGRQFGTYPLLIGIPEKLELGRFYDIVITGHGYRSVSGILYPVKINSVSAALLKELPGLNQKMAESILSNRPYADEKELIEKSEHGKMIVRFVSFEA</sequence>
<dbReference type="PANTHER" id="PTHR43324:SF1">
    <property type="entry name" value="RADICAL SAM CORE DOMAIN-CONTAINING PROTEIN"/>
    <property type="match status" value="1"/>
</dbReference>
<protein>
    <recommendedName>
        <fullName evidence="2">Radical SAM core domain-containing protein</fullName>
    </recommendedName>
</protein>
<dbReference type="Gene3D" id="3.80.30.20">
    <property type="entry name" value="tm_1862 like domain"/>
    <property type="match status" value="1"/>
</dbReference>
<reference evidence="3 4" key="1">
    <citation type="submission" date="2023-07" db="EMBL/GenBank/DDBJ databases">
        <title>Closed genome sequence of Methanosarcinaceae archaeon Am2.</title>
        <authorList>
            <person name="Poehlein A."/>
            <person name="Protasov E."/>
            <person name="Platt K."/>
            <person name="Reeh H."/>
            <person name="Daniel R."/>
            <person name="Brune A."/>
        </authorList>
    </citation>
    <scope>NUCLEOTIDE SEQUENCE [LARGE SCALE GENOMIC DNA]</scope>
    <source>
        <strain evidence="3 4">Am2</strain>
    </source>
</reference>
<dbReference type="SUPFAM" id="SSF102114">
    <property type="entry name" value="Radical SAM enzymes"/>
    <property type="match status" value="1"/>
</dbReference>
<dbReference type="GO" id="GO:0003824">
    <property type="term" value="F:catalytic activity"/>
    <property type="evidence" value="ECO:0007669"/>
    <property type="project" value="InterPro"/>
</dbReference>
<gene>
    <name evidence="3" type="ORF">MsAm2_05380</name>
</gene>
<dbReference type="GO" id="GO:0051536">
    <property type="term" value="F:iron-sulfur cluster binding"/>
    <property type="evidence" value="ECO:0007669"/>
    <property type="project" value="InterPro"/>
</dbReference>
<dbReference type="InterPro" id="IPR023404">
    <property type="entry name" value="rSAM_horseshoe"/>
</dbReference>
<feature type="domain" description="Radical SAM core" evidence="2">
    <location>
        <begin position="200"/>
        <end position="457"/>
    </location>
</feature>
<dbReference type="SFLD" id="SFLDG01082">
    <property type="entry name" value="B12-binding_domain_containing"/>
    <property type="match status" value="1"/>
</dbReference>
<feature type="region of interest" description="Disordered" evidence="1">
    <location>
        <begin position="149"/>
        <end position="170"/>
    </location>
</feature>
<dbReference type="AlphaFoldDB" id="A0AA96VHU5"/>
<dbReference type="InterPro" id="IPR010994">
    <property type="entry name" value="RuvA_2-like"/>
</dbReference>
<evidence type="ECO:0000313" key="3">
    <source>
        <dbReference type="EMBL" id="WNY26762.1"/>
    </source>
</evidence>
<organism evidence="3 4">
    <name type="scientific">Methanolapillus ohkumae</name>
    <dbReference type="NCBI Taxonomy" id="3028298"/>
    <lineage>
        <taxon>Archaea</taxon>
        <taxon>Methanobacteriati</taxon>
        <taxon>Methanobacteriota</taxon>
        <taxon>Stenosarchaea group</taxon>
        <taxon>Methanomicrobia</taxon>
        <taxon>Methanosarcinales</taxon>
        <taxon>Methanosarcinaceae</taxon>
        <taxon>Methanolapillus</taxon>
    </lineage>
</organism>
<dbReference type="RefSeq" id="WP_338098275.1">
    <property type="nucleotide sequence ID" value="NZ_CP131061.1"/>
</dbReference>
<dbReference type="PANTHER" id="PTHR43324">
    <property type="match status" value="1"/>
</dbReference>